<dbReference type="GO" id="GO:0016020">
    <property type="term" value="C:membrane"/>
    <property type="evidence" value="ECO:0007669"/>
    <property type="project" value="TreeGrafter"/>
</dbReference>
<feature type="region of interest" description="Disordered" evidence="1">
    <location>
        <begin position="63"/>
        <end position="88"/>
    </location>
</feature>
<evidence type="ECO:0000313" key="3">
    <source>
        <dbReference type="EMBL" id="OBA21263.1"/>
    </source>
</evidence>
<dbReference type="EMBL" id="LXTC01000003">
    <property type="protein sequence ID" value="OBA21263.1"/>
    <property type="molecule type" value="Genomic_DNA"/>
</dbReference>
<dbReference type="Proteomes" id="UP000092555">
    <property type="component" value="Unassembled WGS sequence"/>
</dbReference>
<dbReference type="AlphaFoldDB" id="A0A1A0HBK0"/>
<evidence type="ECO:0000313" key="4">
    <source>
        <dbReference type="Proteomes" id="UP000092555"/>
    </source>
</evidence>
<keyword evidence="4" id="KW-1185">Reference proteome</keyword>
<evidence type="ECO:0000256" key="1">
    <source>
        <dbReference type="SAM" id="MobiDB-lite"/>
    </source>
</evidence>
<protein>
    <submittedName>
        <fullName evidence="3">Uncharacterized protein</fullName>
    </submittedName>
</protein>
<dbReference type="GeneID" id="30028905"/>
<evidence type="ECO:0000256" key="2">
    <source>
        <dbReference type="SAM" id="Phobius"/>
    </source>
</evidence>
<sequence>MSEFKSYRKADLAKIAAKIGADVRSKDTKTSLLEKIDQLMEQHPERTKALLDQDDDLEVVTLVDEHGASTESEDDSEGKSADESADEPATISAALAADDKDYNAPPPINLKEWLVDPAIAAYKAAHDQVLQLTDCVGMTALECNDDLRESLSKTVSLNFLEAAVEASHFLYFYVPLVPVKDNRSVHQLLRDNIPCLNLCSWPVPDVTALGNFSVMSILASWTLFAVALPLLISYYVNFSRRVVTFETSARLDDDEEEEEEEEEEDVLMVIRAYKYDPFIFALSKVLIHYFLHKNAALTSIESYQGLVHAVKNLVYIQLGIYHTFLANLGSFPLVLGLANVVVALYSQFEDY</sequence>
<proteinExistence type="predicted"/>
<dbReference type="OrthoDB" id="4034134at2759"/>
<comment type="caution">
    <text evidence="3">The sequence shown here is derived from an EMBL/GenBank/DDBJ whole genome shotgun (WGS) entry which is preliminary data.</text>
</comment>
<dbReference type="InterPro" id="IPR038872">
    <property type="entry name" value="Put_GTT3"/>
</dbReference>
<keyword evidence="2" id="KW-1133">Transmembrane helix</keyword>
<name>A0A1A0HBK0_9ASCO</name>
<keyword evidence="2" id="KW-0472">Membrane</keyword>
<accession>A0A1A0HBK0</accession>
<organism evidence="3 4">
    <name type="scientific">Metschnikowia bicuspidata var. bicuspidata NRRL YB-4993</name>
    <dbReference type="NCBI Taxonomy" id="869754"/>
    <lineage>
        <taxon>Eukaryota</taxon>
        <taxon>Fungi</taxon>
        <taxon>Dikarya</taxon>
        <taxon>Ascomycota</taxon>
        <taxon>Saccharomycotina</taxon>
        <taxon>Pichiomycetes</taxon>
        <taxon>Metschnikowiaceae</taxon>
        <taxon>Metschnikowia</taxon>
    </lineage>
</organism>
<feature type="transmembrane region" description="Helical" evidence="2">
    <location>
        <begin position="212"/>
        <end position="236"/>
    </location>
</feature>
<keyword evidence="2" id="KW-0812">Transmembrane</keyword>
<reference evidence="3 4" key="1">
    <citation type="submission" date="2016-05" db="EMBL/GenBank/DDBJ databases">
        <title>Comparative genomics of biotechnologically important yeasts.</title>
        <authorList>
            <consortium name="DOE Joint Genome Institute"/>
            <person name="Riley R."/>
            <person name="Haridas S."/>
            <person name="Wolfe K.H."/>
            <person name="Lopes M.R."/>
            <person name="Hittinger C.T."/>
            <person name="Goker M."/>
            <person name="Salamov A."/>
            <person name="Wisecaver J."/>
            <person name="Long T.M."/>
            <person name="Aerts A.L."/>
            <person name="Barry K."/>
            <person name="Choi C."/>
            <person name="Clum A."/>
            <person name="Coughlan A.Y."/>
            <person name="Deshpande S."/>
            <person name="Douglass A.P."/>
            <person name="Hanson S.J."/>
            <person name="Klenk H.-P."/>
            <person name="LaButti K."/>
            <person name="Lapidus A."/>
            <person name="Lindquist E."/>
            <person name="Lipzen A."/>
            <person name="Meier-kolthoff J.P."/>
            <person name="Ohm R.A."/>
            <person name="Otillar R.P."/>
            <person name="Pangilinan J."/>
            <person name="Peng Y."/>
            <person name="Rokas A."/>
            <person name="Rosa C.A."/>
            <person name="Scheuner C."/>
            <person name="Sibirny A.A."/>
            <person name="Slot J.C."/>
            <person name="Stielow J.B."/>
            <person name="Sun H."/>
            <person name="Kurtzman C.P."/>
            <person name="Blackwell M."/>
            <person name="Grigoriev I.V."/>
            <person name="Jeffries T.W."/>
        </authorList>
    </citation>
    <scope>NUCLEOTIDE SEQUENCE [LARGE SCALE GENOMIC DNA]</scope>
    <source>
        <strain evidence="3 4">NRRL YB-4993</strain>
    </source>
</reference>
<feature type="transmembrane region" description="Helical" evidence="2">
    <location>
        <begin position="324"/>
        <end position="345"/>
    </location>
</feature>
<dbReference type="PANTHER" id="PTHR41807">
    <property type="entry name" value="GLUTATHIONE TRANSFERASE 3"/>
    <property type="match status" value="1"/>
</dbReference>
<gene>
    <name evidence="3" type="ORF">METBIDRAFT_31822</name>
</gene>
<dbReference type="PANTHER" id="PTHR41807:SF1">
    <property type="entry name" value="GLUTATHIONE TRANSFERASE 3"/>
    <property type="match status" value="1"/>
</dbReference>
<dbReference type="STRING" id="869754.A0A1A0HBK0"/>
<dbReference type="RefSeq" id="XP_018711773.1">
    <property type="nucleotide sequence ID" value="XM_018855929.1"/>
</dbReference>